<reference evidence="2" key="1">
    <citation type="submission" date="2020-06" db="EMBL/GenBank/DDBJ databases">
        <authorList>
            <person name="Li T."/>
            <person name="Hu X."/>
            <person name="Zhang T."/>
            <person name="Song X."/>
            <person name="Zhang H."/>
            <person name="Dai N."/>
            <person name="Sheng W."/>
            <person name="Hou X."/>
            <person name="Wei L."/>
        </authorList>
    </citation>
    <scope>NUCLEOTIDE SEQUENCE</scope>
    <source>
        <strain evidence="2">G02</strain>
        <tissue evidence="2">Leaf</tissue>
    </source>
</reference>
<dbReference type="EMBL" id="JACGWJ010000002">
    <property type="protein sequence ID" value="KAL0435048.1"/>
    <property type="molecule type" value="Genomic_DNA"/>
</dbReference>
<dbReference type="SUPFAM" id="SSF56672">
    <property type="entry name" value="DNA/RNA polymerases"/>
    <property type="match status" value="1"/>
</dbReference>
<comment type="caution">
    <text evidence="2">The sequence shown here is derived from an EMBL/GenBank/DDBJ whole genome shotgun (WGS) entry which is preliminary data.</text>
</comment>
<dbReference type="InterPro" id="IPR043502">
    <property type="entry name" value="DNA/RNA_pol_sf"/>
</dbReference>
<reference evidence="2" key="2">
    <citation type="journal article" date="2024" name="Plant">
        <title>Genomic evolution and insights into agronomic trait innovations of Sesamum species.</title>
        <authorList>
            <person name="Miao H."/>
            <person name="Wang L."/>
            <person name="Qu L."/>
            <person name="Liu H."/>
            <person name="Sun Y."/>
            <person name="Le M."/>
            <person name="Wang Q."/>
            <person name="Wei S."/>
            <person name="Zheng Y."/>
            <person name="Lin W."/>
            <person name="Duan Y."/>
            <person name="Cao H."/>
            <person name="Xiong S."/>
            <person name="Wang X."/>
            <person name="Wei L."/>
            <person name="Li C."/>
            <person name="Ma Q."/>
            <person name="Ju M."/>
            <person name="Zhao R."/>
            <person name="Li G."/>
            <person name="Mu C."/>
            <person name="Tian Q."/>
            <person name="Mei H."/>
            <person name="Zhang T."/>
            <person name="Gao T."/>
            <person name="Zhang H."/>
        </authorList>
    </citation>
    <scope>NUCLEOTIDE SEQUENCE</scope>
    <source>
        <strain evidence="2">G02</strain>
    </source>
</reference>
<dbReference type="InterPro" id="IPR000477">
    <property type="entry name" value="RT_dom"/>
</dbReference>
<accession>A0AAW2W107</accession>
<protein>
    <recommendedName>
        <fullName evidence="1">Reverse transcriptase domain-containing protein</fullName>
    </recommendedName>
</protein>
<dbReference type="PROSITE" id="PS50878">
    <property type="entry name" value="RT_POL"/>
    <property type="match status" value="1"/>
</dbReference>
<proteinExistence type="predicted"/>
<dbReference type="AlphaFoldDB" id="A0AAW2W107"/>
<evidence type="ECO:0000259" key="1">
    <source>
        <dbReference type="PROSITE" id="PS50878"/>
    </source>
</evidence>
<feature type="domain" description="Reverse transcriptase" evidence="1">
    <location>
        <begin position="1"/>
        <end position="192"/>
    </location>
</feature>
<gene>
    <name evidence="2" type="ORF">Sradi_0212700</name>
</gene>
<dbReference type="Pfam" id="PF00078">
    <property type="entry name" value="RVT_1"/>
    <property type="match status" value="1"/>
</dbReference>
<dbReference type="PANTHER" id="PTHR33116">
    <property type="entry name" value="REVERSE TRANSCRIPTASE ZINC-BINDING DOMAIN-CONTAINING PROTEIN-RELATED-RELATED"/>
    <property type="match status" value="1"/>
</dbReference>
<name>A0AAW2W107_SESRA</name>
<organism evidence="2">
    <name type="scientific">Sesamum radiatum</name>
    <name type="common">Black benniseed</name>
    <dbReference type="NCBI Taxonomy" id="300843"/>
    <lineage>
        <taxon>Eukaryota</taxon>
        <taxon>Viridiplantae</taxon>
        <taxon>Streptophyta</taxon>
        <taxon>Embryophyta</taxon>
        <taxon>Tracheophyta</taxon>
        <taxon>Spermatophyta</taxon>
        <taxon>Magnoliopsida</taxon>
        <taxon>eudicotyledons</taxon>
        <taxon>Gunneridae</taxon>
        <taxon>Pentapetalae</taxon>
        <taxon>asterids</taxon>
        <taxon>lamiids</taxon>
        <taxon>Lamiales</taxon>
        <taxon>Pedaliaceae</taxon>
        <taxon>Sesamum</taxon>
    </lineage>
</organism>
<evidence type="ECO:0000313" key="2">
    <source>
        <dbReference type="EMBL" id="KAL0435048.1"/>
    </source>
</evidence>
<dbReference type="PANTHER" id="PTHR33116:SF86">
    <property type="entry name" value="REVERSE TRANSCRIPTASE DOMAIN-CONTAINING PROTEIN"/>
    <property type="match status" value="1"/>
</dbReference>
<sequence length="285" mass="32286">MENRVTKDMNGELTRPLAGEEIMLALKQMHPLKSPGPDGCLITDNVLVAYEINHFLSQKRQGQSNYASLKLDFGFLRPERGIRQGDPLSPYLFLFYTEALSHLIQQAESQGTIQGISVSSQAPRVSYLLFTDDTMIFCKASPKAILEIHRILKLFEGTFGLKINLEKSAILFHLNTLVQSRETLANVFGVIVKRKHDKYLCLPSMVGRSKCKVIEGLKHRIWQKINGWAMKKLSQSGRAVLIKPVLQAIPSYIMTYFDILESILRELEAMMANFFWQGGGDTKIH</sequence>